<feature type="coiled-coil region" evidence="5">
    <location>
        <begin position="644"/>
        <end position="671"/>
    </location>
</feature>
<name>A0A7J7NPP3_9MAGN</name>
<dbReference type="Pfam" id="PF08323">
    <property type="entry name" value="Glyco_transf_5"/>
    <property type="match status" value="1"/>
</dbReference>
<proteinExistence type="predicted"/>
<organism evidence="7 8">
    <name type="scientific">Kingdonia uniflora</name>
    <dbReference type="NCBI Taxonomy" id="39325"/>
    <lineage>
        <taxon>Eukaryota</taxon>
        <taxon>Viridiplantae</taxon>
        <taxon>Streptophyta</taxon>
        <taxon>Embryophyta</taxon>
        <taxon>Tracheophyta</taxon>
        <taxon>Spermatophyta</taxon>
        <taxon>Magnoliopsida</taxon>
        <taxon>Ranunculales</taxon>
        <taxon>Circaeasteraceae</taxon>
        <taxon>Kingdonia</taxon>
    </lineage>
</organism>
<dbReference type="EMBL" id="JACGCM010000671">
    <property type="protein sequence ID" value="KAF6169083.1"/>
    <property type="molecule type" value="Genomic_DNA"/>
</dbReference>
<reference evidence="7 8" key="1">
    <citation type="journal article" date="2020" name="IScience">
        <title>Genome Sequencing of the Endangered Kingdonia uniflora (Circaeasteraceae, Ranunculales) Reveals Potential Mechanisms of Evolutionary Specialization.</title>
        <authorList>
            <person name="Sun Y."/>
            <person name="Deng T."/>
            <person name="Zhang A."/>
            <person name="Moore M.J."/>
            <person name="Landis J.B."/>
            <person name="Lin N."/>
            <person name="Zhang H."/>
            <person name="Zhang X."/>
            <person name="Huang J."/>
            <person name="Zhang X."/>
            <person name="Sun H."/>
            <person name="Wang H."/>
        </authorList>
    </citation>
    <scope>NUCLEOTIDE SEQUENCE [LARGE SCALE GENOMIC DNA]</scope>
    <source>
        <strain evidence="7">TB1705</strain>
        <tissue evidence="7">Leaf</tissue>
    </source>
</reference>
<dbReference type="Proteomes" id="UP000541444">
    <property type="component" value="Unassembled WGS sequence"/>
</dbReference>
<evidence type="ECO:0000256" key="1">
    <source>
        <dbReference type="ARBA" id="ARBA00004727"/>
    </source>
</evidence>
<dbReference type="Pfam" id="PF05056">
    <property type="entry name" value="DUF674"/>
    <property type="match status" value="1"/>
</dbReference>
<keyword evidence="4" id="KW-0750">Starch biosynthesis</keyword>
<dbReference type="InterPro" id="IPR044645">
    <property type="entry name" value="DG1/EMB2279-like"/>
</dbReference>
<keyword evidence="2" id="KW-0328">Glycosyltransferase</keyword>
<dbReference type="Gene3D" id="3.40.50.2000">
    <property type="entry name" value="Glycogen Phosphorylase B"/>
    <property type="match status" value="1"/>
</dbReference>
<gene>
    <name evidence="7" type="ORF">GIB67_038580</name>
</gene>
<keyword evidence="3" id="KW-0808">Transferase</keyword>
<evidence type="ECO:0000259" key="6">
    <source>
        <dbReference type="Pfam" id="PF08323"/>
    </source>
</evidence>
<dbReference type="InterPro" id="IPR007750">
    <property type="entry name" value="DUF674"/>
</dbReference>
<comment type="pathway">
    <text evidence="1">Glycan biosynthesis; starch biosynthesis.</text>
</comment>
<protein>
    <recommendedName>
        <fullName evidence="6">Starch synthase catalytic domain-containing protein</fullName>
    </recommendedName>
</protein>
<evidence type="ECO:0000256" key="3">
    <source>
        <dbReference type="ARBA" id="ARBA00022679"/>
    </source>
</evidence>
<evidence type="ECO:0000313" key="8">
    <source>
        <dbReference type="Proteomes" id="UP000541444"/>
    </source>
</evidence>
<dbReference type="PANTHER" id="PTHR46935:SF2">
    <property type="entry name" value="PENTACOTRIPEPTIDE-REPEAT REGION OF PRORP DOMAIN-CONTAINING PROTEIN"/>
    <property type="match status" value="1"/>
</dbReference>
<evidence type="ECO:0000313" key="7">
    <source>
        <dbReference type="EMBL" id="KAF6169083.1"/>
    </source>
</evidence>
<dbReference type="GO" id="GO:0009658">
    <property type="term" value="P:chloroplast organization"/>
    <property type="evidence" value="ECO:0007669"/>
    <property type="project" value="InterPro"/>
</dbReference>
<evidence type="ECO:0000256" key="4">
    <source>
        <dbReference type="ARBA" id="ARBA00022922"/>
    </source>
</evidence>
<dbReference type="PANTHER" id="PTHR46935">
    <property type="entry name" value="OS01G0674700 PROTEIN"/>
    <property type="match status" value="1"/>
</dbReference>
<dbReference type="AlphaFoldDB" id="A0A7J7NPP3"/>
<dbReference type="GO" id="GO:0009507">
    <property type="term" value="C:chloroplast"/>
    <property type="evidence" value="ECO:0007669"/>
    <property type="project" value="TreeGrafter"/>
</dbReference>
<dbReference type="GO" id="GO:0019252">
    <property type="term" value="P:starch biosynthetic process"/>
    <property type="evidence" value="ECO:0007669"/>
    <property type="project" value="UniProtKB-UniPathway"/>
</dbReference>
<keyword evidence="5" id="KW-0175">Coiled coil</keyword>
<comment type="caution">
    <text evidence="7">The sequence shown here is derived from an EMBL/GenBank/DDBJ whole genome shotgun (WGS) entry which is preliminary data.</text>
</comment>
<dbReference type="GO" id="GO:0016757">
    <property type="term" value="F:glycosyltransferase activity"/>
    <property type="evidence" value="ECO:0007669"/>
    <property type="project" value="UniProtKB-KW"/>
</dbReference>
<evidence type="ECO:0000256" key="2">
    <source>
        <dbReference type="ARBA" id="ARBA00022676"/>
    </source>
</evidence>
<accession>A0A7J7NPP3</accession>
<sequence>MNQVFVSDSLFSLFLTGEKNLTAKSMVATRNQSWESRIHKKIEELRIRYFGYQPLHLPIPILVLPTYHRMSYEDVMEAGDDYYQMTRFHYLLTSEAERRNGFYLLAEEAVVTEDKAAGIRLRESRQYLASEWELVMGYYGEKRAAKSSMCMMANGNDRFDMRSKPSIPTSKFIVSFSFEETSLSWRGNECSVMEETVNSVEVLGKLGIRKDKRVDSAVPKVQRAQEKRAMAEGKVHLAVDDVLSLPPPISQTTKLNTKRNNDEASVGIAAAQDEGEAGRVHRVSSYPDFVRLTREQLEATTLGSMSTMYQSLENLEEGYFEKEITLALLLRPRNPYGHRCRDLKLNMDDTEETTLRVAGGRANGVIMKKTRTHDRAVRAIPAPKANAELQVNLNADINGWIEVFTKNKSTKKELVDLSSRHGYGEYALVVIVQMRSTANGYRVMTDSPCYSQYKDVEIKVGDKIKTVQFFHSYKRGVDRVFMDQPIFLEKVALEAPRVLSLNSNKYFSELYGDDVVFIANDWQTTLLPYYIKSINKFQGIYESANVYFLFKLLYISDHMEPLYYVSINILTVEFIRSYIQNLLKIVSGLGQVRGGWSNALSVVKWIYNRNEYKLKKNRFVYTKLLAVPGKARMPSEALRIFMEFEDQSIRVKELEAELKLEKEKRAEEVKAAVELAKKHSDLVEHDDVISKSVEALKVERDHFIQSYYDFGLTPSDVELGWVGRYKEIVLPSEVPEEVMADAGVSLENTLELPPERVEPVRVAENTLDPPPKRIDPGLPVGQTLAPPYEEIERLRKTNFELERSLSRVRDYVARIQQEEGKNMKDLQFQVKVLEVEIADTRTRASKYEVLWLVADVVIKKMEEARNKQNKNINAIWNRVVTLEHTIQVLKLNTLEHLKENAKLHDVNTKLDVDLLQVEIRLDERREEWENREVEIDVSISLIYHMDKFMTVLESRNSDVLDEKRRVEKCCDHLEASLNEAQCKLSELILSKQVKTEAGDVYERDMIAVISFFASEFKRLEVESKLVYDGLAGKSAQCDMEVIRSAHRGPMIAKIEVLK</sequence>
<dbReference type="UniPathway" id="UPA00152"/>
<evidence type="ECO:0000256" key="5">
    <source>
        <dbReference type="SAM" id="Coils"/>
    </source>
</evidence>
<dbReference type="InterPro" id="IPR013534">
    <property type="entry name" value="Starch_synth_cat_dom"/>
</dbReference>
<keyword evidence="8" id="KW-1185">Reference proteome</keyword>
<feature type="domain" description="Starch synthase catalytic" evidence="6">
    <location>
        <begin position="453"/>
        <end position="548"/>
    </location>
</feature>